<evidence type="ECO:0000256" key="1">
    <source>
        <dbReference type="SAM" id="MobiDB-lite"/>
    </source>
</evidence>
<accession>A0A9X4IRH5</accession>
<dbReference type="AlphaFoldDB" id="A0A9X4IRH5"/>
<reference evidence="2" key="1">
    <citation type="submission" date="2022-02" db="EMBL/GenBank/DDBJ databases">
        <title>Emergence and expansion in Europe of a Vibrio aestuarianus clonal complex pathogenic for oysters.</title>
        <authorList>
            <person name="Mesnil A."/>
            <person name="Travers M.-A."/>
        </authorList>
    </citation>
    <scope>NUCLEOTIDE SEQUENCE</scope>
    <source>
        <strain evidence="2">19_064_11T1</strain>
    </source>
</reference>
<evidence type="ECO:0000313" key="2">
    <source>
        <dbReference type="EMBL" id="MDE1244137.1"/>
    </source>
</evidence>
<evidence type="ECO:0000313" key="3">
    <source>
        <dbReference type="Proteomes" id="UP001140979"/>
    </source>
</evidence>
<dbReference type="Proteomes" id="UP001140979">
    <property type="component" value="Unassembled WGS sequence"/>
</dbReference>
<dbReference type="InterPro" id="IPR056955">
    <property type="entry name" value="ORC-CDC6-like"/>
</dbReference>
<gene>
    <name evidence="2" type="ORF">L9W94_18760</name>
</gene>
<proteinExistence type="predicted"/>
<dbReference type="Pfam" id="PF24389">
    <property type="entry name" value="ORC-CDC6-like"/>
    <property type="match status" value="1"/>
</dbReference>
<comment type="caution">
    <text evidence="2">The sequence shown here is derived from an EMBL/GenBank/DDBJ whole genome shotgun (WGS) entry which is preliminary data.</text>
</comment>
<dbReference type="InterPro" id="IPR027417">
    <property type="entry name" value="P-loop_NTPase"/>
</dbReference>
<dbReference type="EMBL" id="JAKNBA010000062">
    <property type="protein sequence ID" value="MDE1244137.1"/>
    <property type="molecule type" value="Genomic_DNA"/>
</dbReference>
<protein>
    <submittedName>
        <fullName evidence="2">Uncharacterized protein</fullName>
    </submittedName>
</protein>
<organism evidence="2 3">
    <name type="scientific">Vibrio aestuarianus</name>
    <dbReference type="NCBI Taxonomy" id="28171"/>
    <lineage>
        <taxon>Bacteria</taxon>
        <taxon>Pseudomonadati</taxon>
        <taxon>Pseudomonadota</taxon>
        <taxon>Gammaproteobacteria</taxon>
        <taxon>Vibrionales</taxon>
        <taxon>Vibrionaceae</taxon>
        <taxon>Vibrio</taxon>
    </lineage>
</organism>
<feature type="region of interest" description="Disordered" evidence="1">
    <location>
        <begin position="657"/>
        <end position="676"/>
    </location>
</feature>
<dbReference type="SUPFAM" id="SSF52540">
    <property type="entry name" value="P-loop containing nucleoside triphosphate hydrolases"/>
    <property type="match status" value="1"/>
</dbReference>
<sequence>MEKKLSDVVSKNRAEEFPDDLWGQYVLPLEYEAANLHKLTKGAVIEGGRGSGKTMFLKYHCHETMFSQLRTKLPDDITNHIGIYWKPDTSFTQMIRDEWLDETWSSAFNTYASLCVIIELCKLCNSIATSNLSNQRIKDGIKKVKIPKVLAEDINVEHIELIRLESEIKSCLYRLTNWINLPNTKHPPYNLALKPVISLVSDAIRSVDEALKDTTFHILIDEFENLSFDQQKIINTYLKHSEKSLIFSIAYKKNAKVSNETLSQEKIVDRNDFRRIDLESIYLNDLNPKSYEVLAAEILALKLFEANCSSSSENDEIIQNYSNPDFLAIRKDTTYQNRLKHSVKSLFESMNLTEVSKLILSDKVLLNKLKTTLILEGLKKHKDHSFSELDFIDANYPEASIVNGAILNRSSTDLVTLKKDFENYKSGSNDTPYKGWISNNLYGVILYIYNTLPQRECPLYVGFNQFILMSRGNLRHFLELCYQTFIRAEVQSEFTESSSAINVDIQGKATKATSTAQLEKIEELGSNGIHLKRLAKRLGSLFSLSQKRKSQSESEVNHFTIALSDISLLNDDTKKLLNEALVWSVLFQARGTKAKSNNDIEMIDYILHPVLSCHFGISPRKKRKLKFNVEQIETICYGKESDFSDLKNKFNKQWGLDSKKSEDNESNNKNGQYSLL</sequence>
<name>A0A9X4IRH5_9VIBR</name>
<dbReference type="RefSeq" id="WP_062865902.1">
    <property type="nucleotide sequence ID" value="NZ_JAKNBA010000062.1"/>
</dbReference>